<dbReference type="AlphaFoldDB" id="A0A4Y2JHG4"/>
<evidence type="ECO:0000313" key="2">
    <source>
        <dbReference type="Proteomes" id="UP000499080"/>
    </source>
</evidence>
<dbReference type="Proteomes" id="UP000499080">
    <property type="component" value="Unassembled WGS sequence"/>
</dbReference>
<proteinExistence type="predicted"/>
<organism evidence="1 2">
    <name type="scientific">Araneus ventricosus</name>
    <name type="common">Orbweaver spider</name>
    <name type="synonym">Epeira ventricosa</name>
    <dbReference type="NCBI Taxonomy" id="182803"/>
    <lineage>
        <taxon>Eukaryota</taxon>
        <taxon>Metazoa</taxon>
        <taxon>Ecdysozoa</taxon>
        <taxon>Arthropoda</taxon>
        <taxon>Chelicerata</taxon>
        <taxon>Arachnida</taxon>
        <taxon>Araneae</taxon>
        <taxon>Araneomorphae</taxon>
        <taxon>Entelegynae</taxon>
        <taxon>Araneoidea</taxon>
        <taxon>Araneidae</taxon>
        <taxon>Araneus</taxon>
    </lineage>
</organism>
<evidence type="ECO:0000313" key="1">
    <source>
        <dbReference type="EMBL" id="GBM89773.1"/>
    </source>
</evidence>
<protein>
    <submittedName>
        <fullName evidence="1">Uncharacterized protein</fullName>
    </submittedName>
</protein>
<accession>A0A4Y2JHG4</accession>
<gene>
    <name evidence="1" type="ORF">AVEN_125283_1</name>
</gene>
<reference evidence="1 2" key="1">
    <citation type="journal article" date="2019" name="Sci. Rep.">
        <title>Orb-weaving spider Araneus ventricosus genome elucidates the spidroin gene catalogue.</title>
        <authorList>
            <person name="Kono N."/>
            <person name="Nakamura H."/>
            <person name="Ohtoshi R."/>
            <person name="Moran D.A.P."/>
            <person name="Shinohara A."/>
            <person name="Yoshida Y."/>
            <person name="Fujiwara M."/>
            <person name="Mori M."/>
            <person name="Tomita M."/>
            <person name="Arakawa K."/>
        </authorList>
    </citation>
    <scope>NUCLEOTIDE SEQUENCE [LARGE SCALE GENOMIC DNA]</scope>
</reference>
<keyword evidence="2" id="KW-1185">Reference proteome</keyword>
<sequence length="95" mass="11177">MNRLSRWPFNKSPIINFPIFCEKESIERANINYVRRRLLLFPMPLQNRRILRKWRAEKPLGSRQAHKLPNFGGHGCERASTEFGIIPSLEKASED</sequence>
<name>A0A4Y2JHG4_ARAVE</name>
<dbReference type="EMBL" id="BGPR01003571">
    <property type="protein sequence ID" value="GBM89773.1"/>
    <property type="molecule type" value="Genomic_DNA"/>
</dbReference>
<comment type="caution">
    <text evidence="1">The sequence shown here is derived from an EMBL/GenBank/DDBJ whole genome shotgun (WGS) entry which is preliminary data.</text>
</comment>